<protein>
    <submittedName>
        <fullName evidence="9">Sodium/proton antiporter</fullName>
    </submittedName>
</protein>
<feature type="compositionally biased region" description="Basic and acidic residues" evidence="6">
    <location>
        <begin position="76"/>
        <end position="91"/>
    </location>
</feature>
<dbReference type="Proteomes" id="UP000034090">
    <property type="component" value="Unassembled WGS sequence"/>
</dbReference>
<dbReference type="SUPFAM" id="SSF52833">
    <property type="entry name" value="Thioredoxin-like"/>
    <property type="match status" value="1"/>
</dbReference>
<comment type="similarity">
    <text evidence="1">Belongs to the thioredoxin family. DsbA subfamily.</text>
</comment>
<name>A0A0G1GGW5_9BACT</name>
<dbReference type="PROSITE" id="PS51352">
    <property type="entry name" value="THIOREDOXIN_2"/>
    <property type="match status" value="1"/>
</dbReference>
<dbReference type="InterPro" id="IPR012336">
    <property type="entry name" value="Thioredoxin-like_fold"/>
</dbReference>
<feature type="transmembrane region" description="Helical" evidence="7">
    <location>
        <begin position="26"/>
        <end position="45"/>
    </location>
</feature>
<keyword evidence="3" id="KW-0560">Oxidoreductase</keyword>
<evidence type="ECO:0000259" key="8">
    <source>
        <dbReference type="PROSITE" id="PS51352"/>
    </source>
</evidence>
<sequence>MTGMPEGRKSTEKTSKKSGGNLLGKLTPFLIVISIVLAFLVGVLWQKVSYLSSGTSATKGTTTTGTTQGSAPSEGKLSEDQTKKIPGLTDKDHVRGSRDAKVFLIEYSDFECPFCKRFHPTLLQLLEEYGDQLALVYRHFPLDQLHPKADKEAEASECVRELGGEEAFWKFVDKIFEVTPSNNGLDHTQLPTYASEAGVDSGAFKSCLDSGKYADYVEADFQGGGNAGITGTPGNFVLNQKGEAWMVVGAQIKKERLGWLWAPNPTRM</sequence>
<dbReference type="PANTHER" id="PTHR13887">
    <property type="entry name" value="GLUTATHIONE S-TRANSFERASE KAPPA"/>
    <property type="match status" value="1"/>
</dbReference>
<evidence type="ECO:0000256" key="2">
    <source>
        <dbReference type="ARBA" id="ARBA00022729"/>
    </source>
</evidence>
<organism evidence="9 10">
    <name type="scientific">Candidatus Woesebacteria bacterium GW2011_GWB1_43_14</name>
    <dbReference type="NCBI Taxonomy" id="1618578"/>
    <lineage>
        <taxon>Bacteria</taxon>
        <taxon>Candidatus Woeseibacteriota</taxon>
    </lineage>
</organism>
<comment type="caution">
    <text evidence="9">The sequence shown here is derived from an EMBL/GenBank/DDBJ whole genome shotgun (WGS) entry which is preliminary data.</text>
</comment>
<feature type="domain" description="Thioredoxin" evidence="8">
    <location>
        <begin position="51"/>
        <end position="209"/>
    </location>
</feature>
<feature type="region of interest" description="Disordered" evidence="6">
    <location>
        <begin position="55"/>
        <end position="91"/>
    </location>
</feature>
<keyword evidence="7" id="KW-0472">Membrane</keyword>
<evidence type="ECO:0000256" key="4">
    <source>
        <dbReference type="ARBA" id="ARBA00023157"/>
    </source>
</evidence>
<keyword evidence="5" id="KW-0676">Redox-active center</keyword>
<dbReference type="EMBL" id="LCFQ01000006">
    <property type="protein sequence ID" value="KKS98053.1"/>
    <property type="molecule type" value="Genomic_DNA"/>
</dbReference>
<reference evidence="9 10" key="1">
    <citation type="journal article" date="2015" name="Nature">
        <title>rRNA introns, odd ribosomes, and small enigmatic genomes across a large radiation of phyla.</title>
        <authorList>
            <person name="Brown C.T."/>
            <person name="Hug L.A."/>
            <person name="Thomas B.C."/>
            <person name="Sharon I."/>
            <person name="Castelle C.J."/>
            <person name="Singh A."/>
            <person name="Wilkins M.J."/>
            <person name="Williams K.H."/>
            <person name="Banfield J.F."/>
        </authorList>
    </citation>
    <scope>NUCLEOTIDE SEQUENCE [LARGE SCALE GENOMIC DNA]</scope>
</reference>
<gene>
    <name evidence="9" type="ORF">UV74_C0006G0010</name>
</gene>
<keyword evidence="2" id="KW-0732">Signal</keyword>
<keyword evidence="4" id="KW-1015">Disulfide bond</keyword>
<dbReference type="Pfam" id="PF13462">
    <property type="entry name" value="Thioredoxin_4"/>
    <property type="match status" value="1"/>
</dbReference>
<feature type="compositionally biased region" description="Low complexity" evidence="6">
    <location>
        <begin position="55"/>
        <end position="70"/>
    </location>
</feature>
<evidence type="ECO:0000313" key="9">
    <source>
        <dbReference type="EMBL" id="KKS98053.1"/>
    </source>
</evidence>
<dbReference type="GO" id="GO:0016491">
    <property type="term" value="F:oxidoreductase activity"/>
    <property type="evidence" value="ECO:0007669"/>
    <property type="project" value="UniProtKB-KW"/>
</dbReference>
<evidence type="ECO:0000256" key="5">
    <source>
        <dbReference type="ARBA" id="ARBA00023284"/>
    </source>
</evidence>
<evidence type="ECO:0000256" key="1">
    <source>
        <dbReference type="ARBA" id="ARBA00005791"/>
    </source>
</evidence>
<dbReference type="STRING" id="1618578.UV74_C0006G0010"/>
<accession>A0A0G1GGW5</accession>
<dbReference type="CDD" id="cd02972">
    <property type="entry name" value="DsbA_family"/>
    <property type="match status" value="1"/>
</dbReference>
<proteinExistence type="inferred from homology"/>
<dbReference type="InterPro" id="IPR036249">
    <property type="entry name" value="Thioredoxin-like_sf"/>
</dbReference>
<evidence type="ECO:0000256" key="6">
    <source>
        <dbReference type="SAM" id="MobiDB-lite"/>
    </source>
</evidence>
<keyword evidence="7" id="KW-1133">Transmembrane helix</keyword>
<keyword evidence="7" id="KW-0812">Transmembrane</keyword>
<evidence type="ECO:0000313" key="10">
    <source>
        <dbReference type="Proteomes" id="UP000034090"/>
    </source>
</evidence>
<dbReference type="Gene3D" id="3.40.30.10">
    <property type="entry name" value="Glutaredoxin"/>
    <property type="match status" value="1"/>
</dbReference>
<evidence type="ECO:0000256" key="7">
    <source>
        <dbReference type="SAM" id="Phobius"/>
    </source>
</evidence>
<evidence type="ECO:0000256" key="3">
    <source>
        <dbReference type="ARBA" id="ARBA00023002"/>
    </source>
</evidence>
<dbReference type="AlphaFoldDB" id="A0A0G1GGW5"/>
<dbReference type="InterPro" id="IPR013766">
    <property type="entry name" value="Thioredoxin_domain"/>
</dbReference>
<dbReference type="PANTHER" id="PTHR13887:SF14">
    <property type="entry name" value="DISULFIDE BOND FORMATION PROTEIN D"/>
    <property type="match status" value="1"/>
</dbReference>